<dbReference type="Proteomes" id="UP000070326">
    <property type="component" value="Unassembled WGS sequence"/>
</dbReference>
<dbReference type="Pfam" id="PF01381">
    <property type="entry name" value="HTH_3"/>
    <property type="match status" value="1"/>
</dbReference>
<dbReference type="InterPro" id="IPR010982">
    <property type="entry name" value="Lambda_DNA-bd_dom_sf"/>
</dbReference>
<dbReference type="PROSITE" id="PS50943">
    <property type="entry name" value="HTH_CROC1"/>
    <property type="match status" value="1"/>
</dbReference>
<dbReference type="EMBL" id="UGTB01000004">
    <property type="protein sequence ID" value="SUB61120.1"/>
    <property type="molecule type" value="Genomic_DNA"/>
</dbReference>
<evidence type="ECO:0000313" key="6">
    <source>
        <dbReference type="EMBL" id="SUB61120.1"/>
    </source>
</evidence>
<dbReference type="PANTHER" id="PTHR40661">
    <property type="match status" value="1"/>
</dbReference>
<keyword evidence="1" id="KW-0805">Transcription regulation</keyword>
<dbReference type="PANTHER" id="PTHR40661:SF1">
    <property type="entry name" value="HTH CRO_C1-TYPE DOMAIN-CONTAINING PROTEIN"/>
    <property type="match status" value="1"/>
</dbReference>
<reference evidence="6 8" key="2">
    <citation type="submission" date="2018-06" db="EMBL/GenBank/DDBJ databases">
        <authorList>
            <consortium name="Pathogen Informatics"/>
            <person name="Doyle S."/>
        </authorList>
    </citation>
    <scope>NUCLEOTIDE SEQUENCE [LARGE SCALE GENOMIC DNA]</scope>
    <source>
        <strain evidence="6 8">NCTC11460</strain>
    </source>
</reference>
<evidence type="ECO:0000256" key="2">
    <source>
        <dbReference type="ARBA" id="ARBA00023125"/>
    </source>
</evidence>
<dbReference type="InterPro" id="IPR001387">
    <property type="entry name" value="Cro/C1-type_HTH"/>
</dbReference>
<sequence length="226" mass="25888">MEKQIFISRLKLAMKTRYISQYKLSKLTKINKGSLSSYMSGKYLPKPDKIFIIADALNINPDWLMCNSEEMELLETYKSSEPTSLNIHSYPLISGSVSAGIPDLIDPQEEFDYIDIPDSMLGKYKSRKDMVVMKVNGESMNRTIPDGANILVARDYDIKSISTGDIVVFSHNYSYSVKRFTNDKKNKRFIFSPESYDDCFKDLIISYDNSQELILIGKVVFYSVLL</sequence>
<evidence type="ECO:0000256" key="1">
    <source>
        <dbReference type="ARBA" id="ARBA00023015"/>
    </source>
</evidence>
<name>A0A135YN67_9FIRM</name>
<dbReference type="CDD" id="cd06529">
    <property type="entry name" value="S24_LexA-like"/>
    <property type="match status" value="1"/>
</dbReference>
<dbReference type="CDD" id="cd00093">
    <property type="entry name" value="HTH_XRE"/>
    <property type="match status" value="1"/>
</dbReference>
<reference evidence="5 7" key="1">
    <citation type="submission" date="2016-02" db="EMBL/GenBank/DDBJ databases">
        <authorList>
            <person name="Wen L."/>
            <person name="He K."/>
            <person name="Yang H."/>
        </authorList>
    </citation>
    <scope>NUCLEOTIDE SEQUENCE [LARGE SCALE GENOMIC DNA]</scope>
    <source>
        <strain evidence="5 7">MJR8628A</strain>
    </source>
</reference>
<dbReference type="STRING" id="1261.HMPREF3195_01556"/>
<evidence type="ECO:0000313" key="5">
    <source>
        <dbReference type="EMBL" id="KXI10814.1"/>
    </source>
</evidence>
<dbReference type="RefSeq" id="WP_019595431.1">
    <property type="nucleotide sequence ID" value="NZ_CP096607.1"/>
</dbReference>
<dbReference type="InterPro" id="IPR036286">
    <property type="entry name" value="LexA/Signal_pep-like_sf"/>
</dbReference>
<dbReference type="InterPro" id="IPR015927">
    <property type="entry name" value="Peptidase_S24_S26A/B/C"/>
</dbReference>
<feature type="domain" description="HTH cro/C1-type" evidence="4">
    <location>
        <begin position="10"/>
        <end position="64"/>
    </location>
</feature>
<gene>
    <name evidence="5" type="ORF">HMPREF3195_01556</name>
    <name evidence="6" type="ORF">NCTC11460_01039</name>
</gene>
<proteinExistence type="predicted"/>
<dbReference type="eggNOG" id="COG1974">
    <property type="taxonomic scope" value="Bacteria"/>
</dbReference>
<keyword evidence="3" id="KW-0804">Transcription</keyword>
<dbReference type="SUPFAM" id="SSF51306">
    <property type="entry name" value="LexA/Signal peptidase"/>
    <property type="match status" value="1"/>
</dbReference>
<evidence type="ECO:0000313" key="7">
    <source>
        <dbReference type="Proteomes" id="UP000070326"/>
    </source>
</evidence>
<protein>
    <submittedName>
        <fullName evidence="5">DNA-binding helix-turn-helix protein</fullName>
    </submittedName>
    <submittedName>
        <fullName evidence="6">LexA repressor</fullName>
    </submittedName>
</protein>
<dbReference type="PATRIC" id="fig|1261.3.peg.546"/>
<dbReference type="AlphaFoldDB" id="A0A135YN67"/>
<dbReference type="Gene3D" id="1.10.260.40">
    <property type="entry name" value="lambda repressor-like DNA-binding domains"/>
    <property type="match status" value="1"/>
</dbReference>
<dbReference type="Gene3D" id="2.10.109.10">
    <property type="entry name" value="Umud Fragment, subunit A"/>
    <property type="match status" value="1"/>
</dbReference>
<dbReference type="Proteomes" id="UP000255101">
    <property type="component" value="Unassembled WGS sequence"/>
</dbReference>
<dbReference type="Pfam" id="PF00717">
    <property type="entry name" value="Peptidase_S24"/>
    <property type="match status" value="1"/>
</dbReference>
<dbReference type="SMART" id="SM00530">
    <property type="entry name" value="HTH_XRE"/>
    <property type="match status" value="1"/>
</dbReference>
<dbReference type="InterPro" id="IPR039418">
    <property type="entry name" value="LexA-like"/>
</dbReference>
<dbReference type="GO" id="GO:0003677">
    <property type="term" value="F:DNA binding"/>
    <property type="evidence" value="ECO:0007669"/>
    <property type="project" value="UniProtKB-KW"/>
</dbReference>
<evidence type="ECO:0000256" key="3">
    <source>
        <dbReference type="ARBA" id="ARBA00023163"/>
    </source>
</evidence>
<organism evidence="5 7">
    <name type="scientific">Peptostreptococcus anaerobius</name>
    <dbReference type="NCBI Taxonomy" id="1261"/>
    <lineage>
        <taxon>Bacteria</taxon>
        <taxon>Bacillati</taxon>
        <taxon>Bacillota</taxon>
        <taxon>Clostridia</taxon>
        <taxon>Peptostreptococcales</taxon>
        <taxon>Peptostreptococcaceae</taxon>
        <taxon>Peptostreptococcus</taxon>
    </lineage>
</organism>
<evidence type="ECO:0000313" key="8">
    <source>
        <dbReference type="Proteomes" id="UP000255101"/>
    </source>
</evidence>
<keyword evidence="2 5" id="KW-0238">DNA-binding</keyword>
<dbReference type="SUPFAM" id="SSF47413">
    <property type="entry name" value="lambda repressor-like DNA-binding domains"/>
    <property type="match status" value="1"/>
</dbReference>
<accession>A0A135YN67</accession>
<evidence type="ECO:0000259" key="4">
    <source>
        <dbReference type="PROSITE" id="PS50943"/>
    </source>
</evidence>
<dbReference type="EMBL" id="LSQZ01000085">
    <property type="protein sequence ID" value="KXI10814.1"/>
    <property type="molecule type" value="Genomic_DNA"/>
</dbReference>